<evidence type="ECO:0000256" key="1">
    <source>
        <dbReference type="SAM" id="MobiDB-lite"/>
    </source>
</evidence>
<dbReference type="Proteomes" id="UP001362999">
    <property type="component" value="Unassembled WGS sequence"/>
</dbReference>
<protein>
    <submittedName>
        <fullName evidence="2">Uncharacterized protein</fullName>
    </submittedName>
</protein>
<gene>
    <name evidence="2" type="ORF">R3P38DRAFT_2791909</name>
</gene>
<evidence type="ECO:0000313" key="2">
    <source>
        <dbReference type="EMBL" id="KAK7007755.1"/>
    </source>
</evidence>
<comment type="caution">
    <text evidence="2">The sequence shown here is derived from an EMBL/GenBank/DDBJ whole genome shotgun (WGS) entry which is preliminary data.</text>
</comment>
<evidence type="ECO:0000313" key="3">
    <source>
        <dbReference type="Proteomes" id="UP001362999"/>
    </source>
</evidence>
<accession>A0AAW0AGF5</accession>
<keyword evidence="3" id="KW-1185">Reference proteome</keyword>
<reference evidence="2 3" key="1">
    <citation type="journal article" date="2024" name="J Genomics">
        <title>Draft genome sequencing and assembly of Favolaschia claudopus CIRM-BRFM 2984 isolated from oak limbs.</title>
        <authorList>
            <person name="Navarro D."/>
            <person name="Drula E."/>
            <person name="Chaduli D."/>
            <person name="Cazenave R."/>
            <person name="Ahrendt S."/>
            <person name="Wang J."/>
            <person name="Lipzen A."/>
            <person name="Daum C."/>
            <person name="Barry K."/>
            <person name="Grigoriev I.V."/>
            <person name="Favel A."/>
            <person name="Rosso M.N."/>
            <person name="Martin F."/>
        </authorList>
    </citation>
    <scope>NUCLEOTIDE SEQUENCE [LARGE SCALE GENOMIC DNA]</scope>
    <source>
        <strain evidence="2 3">CIRM-BRFM 2984</strain>
    </source>
</reference>
<sequence>MFESAIACNEALDQHYKAICWAGKSGGIEALNQALQCPHILARVRDIDFRLLESRGISRKTSYGNGESGAGFREKRTQHRGTGLEIDSVGGNSARNCFLPPRPTGIWQHNGNPATRLNSSTLQHYKDSAEKYCWNQICPKYLTNHGSVTANGPTGLTDLLYGLERKPLELKRLNSTTRASSDRLNRTSQRPLVSWQGLGISTLRRGDKHQTLATVMGNWAPNSLQKGPQTSGIRGNNDSVGGNRGQHLKNASQIQGIRGNNGSVGGNRGQHLKIPPKSREFGATTGIRSN</sequence>
<dbReference type="EMBL" id="JAWWNJ010000069">
    <property type="protein sequence ID" value="KAK7007755.1"/>
    <property type="molecule type" value="Genomic_DNA"/>
</dbReference>
<name>A0AAW0AGF5_9AGAR</name>
<organism evidence="2 3">
    <name type="scientific">Favolaschia claudopus</name>
    <dbReference type="NCBI Taxonomy" id="2862362"/>
    <lineage>
        <taxon>Eukaryota</taxon>
        <taxon>Fungi</taxon>
        <taxon>Dikarya</taxon>
        <taxon>Basidiomycota</taxon>
        <taxon>Agaricomycotina</taxon>
        <taxon>Agaricomycetes</taxon>
        <taxon>Agaricomycetidae</taxon>
        <taxon>Agaricales</taxon>
        <taxon>Marasmiineae</taxon>
        <taxon>Mycenaceae</taxon>
        <taxon>Favolaschia</taxon>
    </lineage>
</organism>
<proteinExistence type="predicted"/>
<feature type="region of interest" description="Disordered" evidence="1">
    <location>
        <begin position="219"/>
        <end position="290"/>
    </location>
</feature>
<feature type="compositionally biased region" description="Polar residues" evidence="1">
    <location>
        <begin position="220"/>
        <end position="240"/>
    </location>
</feature>
<dbReference type="AlphaFoldDB" id="A0AAW0AGF5"/>